<comment type="similarity">
    <text evidence="5">Belongs to the UreE family.</text>
</comment>
<evidence type="ECO:0000256" key="5">
    <source>
        <dbReference type="HAMAP-Rule" id="MF_00822"/>
    </source>
</evidence>
<dbReference type="Gene3D" id="3.30.70.790">
    <property type="entry name" value="UreE, C-terminal domain"/>
    <property type="match status" value="1"/>
</dbReference>
<evidence type="ECO:0000256" key="1">
    <source>
        <dbReference type="ARBA" id="ARBA00004496"/>
    </source>
</evidence>
<evidence type="ECO:0000256" key="3">
    <source>
        <dbReference type="ARBA" id="ARBA00022596"/>
    </source>
</evidence>
<dbReference type="SUPFAM" id="SSF69737">
    <property type="entry name" value="Urease metallochaperone UreE, C-terminal domain"/>
    <property type="match status" value="1"/>
</dbReference>
<dbReference type="Proteomes" id="UP001230978">
    <property type="component" value="Chromosome"/>
</dbReference>
<dbReference type="SMART" id="SM00988">
    <property type="entry name" value="UreE_N"/>
    <property type="match status" value="1"/>
</dbReference>
<reference evidence="7 8" key="1">
    <citation type="submission" date="2023-04" db="EMBL/GenBank/DDBJ databases">
        <title>YMD61, complete Genome.</title>
        <authorList>
            <person name="Zhang J."/>
        </authorList>
    </citation>
    <scope>NUCLEOTIDE SEQUENCE [LARGE SCALE GENOMIC DNA]</scope>
    <source>
        <strain evidence="7 8">YMD61</strain>
    </source>
</reference>
<dbReference type="SUPFAM" id="SSF69287">
    <property type="entry name" value="Urease metallochaperone UreE, N-terminal domain"/>
    <property type="match status" value="1"/>
</dbReference>
<dbReference type="Gene3D" id="2.60.260.20">
    <property type="entry name" value="Urease metallochaperone UreE, N-terminal domain"/>
    <property type="match status" value="1"/>
</dbReference>
<keyword evidence="8" id="KW-1185">Reference proteome</keyword>
<dbReference type="EMBL" id="CP124535">
    <property type="protein sequence ID" value="WGV18030.1"/>
    <property type="molecule type" value="Genomic_DNA"/>
</dbReference>
<keyword evidence="4 5" id="KW-0143">Chaperone</keyword>
<gene>
    <name evidence="5" type="primary">ureE</name>
    <name evidence="7" type="ORF">QF092_06815</name>
</gene>
<keyword evidence="3 5" id="KW-0533">Nickel</keyword>
<evidence type="ECO:0000259" key="6">
    <source>
        <dbReference type="SMART" id="SM00988"/>
    </source>
</evidence>
<evidence type="ECO:0000256" key="4">
    <source>
        <dbReference type="ARBA" id="ARBA00023186"/>
    </source>
</evidence>
<dbReference type="InterPro" id="IPR036118">
    <property type="entry name" value="UreE_N_sf"/>
</dbReference>
<keyword evidence="2 5" id="KW-0963">Cytoplasm</keyword>
<accession>A0ABY8QCN8</accession>
<dbReference type="CDD" id="cd00571">
    <property type="entry name" value="UreE"/>
    <property type="match status" value="1"/>
</dbReference>
<comment type="function">
    <text evidence="5">Involved in urease metallocenter assembly. Binds nickel. Probably functions as a nickel donor during metallocenter assembly.</text>
</comment>
<dbReference type="Pfam" id="PF02814">
    <property type="entry name" value="UreE_N"/>
    <property type="match status" value="1"/>
</dbReference>
<proteinExistence type="inferred from homology"/>
<sequence>MALVRAAERAGRAVVDQVVLGYEDRFLRRKRLMTEGGQGVLVNLAETVSAEAGDAFELLDGRLILIEAAAEPVLEVRGDLPRLAWHIGNRHTPCEIATDHLVIRDDHVLKAMLLQLGAQVTHAMAPFRPEGGAYGHGRTMGHDHGHGHVPHVFSLSHGHGPLNVQTHAFRRVEDEPEPAEE</sequence>
<evidence type="ECO:0000313" key="8">
    <source>
        <dbReference type="Proteomes" id="UP001230978"/>
    </source>
</evidence>
<dbReference type="InterPro" id="IPR012406">
    <property type="entry name" value="UreE"/>
</dbReference>
<dbReference type="InterPro" id="IPR007864">
    <property type="entry name" value="UreE_C_dom"/>
</dbReference>
<evidence type="ECO:0000313" key="7">
    <source>
        <dbReference type="EMBL" id="WGV18030.1"/>
    </source>
</evidence>
<organism evidence="7 8">
    <name type="scientific">Fuscovulum ytuae</name>
    <dbReference type="NCBI Taxonomy" id="3042299"/>
    <lineage>
        <taxon>Bacteria</taxon>
        <taxon>Pseudomonadati</taxon>
        <taxon>Pseudomonadota</taxon>
        <taxon>Alphaproteobacteria</taxon>
        <taxon>Rhodobacterales</taxon>
        <taxon>Paracoccaceae</taxon>
        <taxon>Fuscovulum</taxon>
    </lineage>
</organism>
<dbReference type="InterPro" id="IPR004029">
    <property type="entry name" value="UreE_N"/>
</dbReference>
<dbReference type="Pfam" id="PF05194">
    <property type="entry name" value="UreE_C"/>
    <property type="match status" value="1"/>
</dbReference>
<name>A0ABY8QCN8_9RHOB</name>
<dbReference type="HAMAP" id="MF_00822">
    <property type="entry name" value="UreE"/>
    <property type="match status" value="1"/>
</dbReference>
<comment type="subcellular location">
    <subcellularLocation>
        <location evidence="1 5">Cytoplasm</location>
    </subcellularLocation>
</comment>
<feature type="domain" description="UreE urease accessory N-terminal" evidence="6">
    <location>
        <begin position="1"/>
        <end position="64"/>
    </location>
</feature>
<protein>
    <recommendedName>
        <fullName evidence="5">Urease accessory protein UreE</fullName>
    </recommendedName>
</protein>
<evidence type="ECO:0000256" key="2">
    <source>
        <dbReference type="ARBA" id="ARBA00022490"/>
    </source>
</evidence>